<dbReference type="EMBL" id="LT934123">
    <property type="protein sequence ID" value="VAI76464.1"/>
    <property type="molecule type" value="Genomic_DNA"/>
</dbReference>
<sequence length="176" mass="20086">MASSASEKWAVVQYGHHGPATKVYQFQILLPNGTSTSLKLRDPGEEMPLPDFLHRIREELGDASSHCGQRRGIEWDGDVYLEDLLDRKIDKKVQFSDFVTKGTNILRLQDGEEFVRTYENMWDLTPPTELLQELPAEYSTESALADLVDNSLQALWSNGSKEIKLIRLVPIYRHPN</sequence>
<gene>
    <name evidence="1" type="ORF">TRITD_7Av1G170260</name>
</gene>
<name>A0A9R0ZEJ1_TRITD</name>
<dbReference type="AlphaFoldDB" id="A0A9R0ZEJ1"/>
<reference evidence="1 2" key="1">
    <citation type="submission" date="2017-09" db="EMBL/GenBank/DDBJ databases">
        <authorList>
            <consortium name="International Durum Wheat Genome Sequencing Consortium (IDWGSC)"/>
            <person name="Milanesi L."/>
        </authorList>
    </citation>
    <scope>NUCLEOTIDE SEQUENCE [LARGE SCALE GENOMIC DNA]</scope>
    <source>
        <strain evidence="2">cv. Svevo</strain>
    </source>
</reference>
<accession>A0A9R0ZEJ1</accession>
<keyword evidence="2" id="KW-1185">Reference proteome</keyword>
<evidence type="ECO:0000313" key="2">
    <source>
        <dbReference type="Proteomes" id="UP000324705"/>
    </source>
</evidence>
<proteinExistence type="predicted"/>
<protein>
    <submittedName>
        <fullName evidence="1">Uncharacterized protein</fullName>
    </submittedName>
</protein>
<evidence type="ECO:0000313" key="1">
    <source>
        <dbReference type="EMBL" id="VAI76464.1"/>
    </source>
</evidence>
<dbReference type="Gramene" id="TRITD7Av1G170260.8">
    <property type="protein sequence ID" value="TRITD7Av1G170260.8"/>
    <property type="gene ID" value="TRITD7Av1G170260"/>
</dbReference>
<organism evidence="1 2">
    <name type="scientific">Triticum turgidum subsp. durum</name>
    <name type="common">Durum wheat</name>
    <name type="synonym">Triticum durum</name>
    <dbReference type="NCBI Taxonomy" id="4567"/>
    <lineage>
        <taxon>Eukaryota</taxon>
        <taxon>Viridiplantae</taxon>
        <taxon>Streptophyta</taxon>
        <taxon>Embryophyta</taxon>
        <taxon>Tracheophyta</taxon>
        <taxon>Spermatophyta</taxon>
        <taxon>Magnoliopsida</taxon>
        <taxon>Liliopsida</taxon>
        <taxon>Poales</taxon>
        <taxon>Poaceae</taxon>
        <taxon>BOP clade</taxon>
        <taxon>Pooideae</taxon>
        <taxon>Triticodae</taxon>
        <taxon>Triticeae</taxon>
        <taxon>Triticinae</taxon>
        <taxon>Triticum</taxon>
    </lineage>
</organism>
<dbReference type="Proteomes" id="UP000324705">
    <property type="component" value="Chromosome 7A"/>
</dbReference>